<comment type="subcellular location">
    <subcellularLocation>
        <location evidence="1 12">Cell outer membrane</location>
        <topology evidence="1 12">Multi-pass membrane protein</topology>
    </subcellularLocation>
</comment>
<evidence type="ECO:0000256" key="11">
    <source>
        <dbReference type="ARBA" id="ARBA00023237"/>
    </source>
</evidence>
<evidence type="ECO:0000256" key="14">
    <source>
        <dbReference type="SAM" id="SignalP"/>
    </source>
</evidence>
<evidence type="ECO:0000259" key="15">
    <source>
        <dbReference type="Pfam" id="PF00593"/>
    </source>
</evidence>
<evidence type="ECO:0000256" key="5">
    <source>
        <dbReference type="ARBA" id="ARBA00022692"/>
    </source>
</evidence>
<keyword evidence="11 12" id="KW-0998">Cell outer membrane</keyword>
<feature type="signal peptide" evidence="14">
    <location>
        <begin position="1"/>
        <end position="32"/>
    </location>
</feature>
<proteinExistence type="inferred from homology"/>
<keyword evidence="3 12" id="KW-0813">Transport</keyword>
<accession>A0A850QIT4</accession>
<dbReference type="GO" id="GO:0015344">
    <property type="term" value="F:siderophore uptake transmembrane transporter activity"/>
    <property type="evidence" value="ECO:0007669"/>
    <property type="project" value="TreeGrafter"/>
</dbReference>
<evidence type="ECO:0000256" key="10">
    <source>
        <dbReference type="ARBA" id="ARBA00023170"/>
    </source>
</evidence>
<keyword evidence="4 12" id="KW-1134">Transmembrane beta strand</keyword>
<feature type="chain" id="PRO_5032566282" evidence="14">
    <location>
        <begin position="33"/>
        <end position="772"/>
    </location>
</feature>
<dbReference type="InterPro" id="IPR037066">
    <property type="entry name" value="Plug_dom_sf"/>
</dbReference>
<evidence type="ECO:0000256" key="3">
    <source>
        <dbReference type="ARBA" id="ARBA00022448"/>
    </source>
</evidence>
<dbReference type="InterPro" id="IPR012910">
    <property type="entry name" value="Plug_dom"/>
</dbReference>
<dbReference type="InterPro" id="IPR039426">
    <property type="entry name" value="TonB-dep_rcpt-like"/>
</dbReference>
<sequence>MLTTSVPAGLRVRKTILVAALAFAFSCFPAMAMADIVVADASASLQSVIINGERPSSLPTEIPTTIEGIRAREIERTINAVDAEDALKYLPSLLVRKRYTGDYNHAVLATRASGTGNSARSLVYADGILLSNLLGNGATFTPRWGLVTPEEIERVDVLYGPFSAAYAGNSAGAVVDYITRMPRQFEAHAKITGLSENFQLYGTSQTYTGKQLSTSLGNRQGDFSWWLNLNQLDSDGHPIAFTTKLMASGISSNTGQVVTGAIAGKNPQNQDWWILGATGQYHTVQDHAKIKLAYDLSPALRASYTFGYWRNHMDSGLQSYLRDTAGNPVYSGDINLNGKKYSLSPTDMSNTQNRLEHLAHGLNLKSRTKGVFEWEIAASLYDYRKDTGRNPLAVVPAADNGGPGRITDQSGTGWNTFAMKGIWRPNTAHTTEFGYQREDYRMRTQVSDTTDWLHGEGQKLFSAFQGDTRLQSLYLQDAWRLAPQWKSIIGGRLEQWQADHGALSNAGTVLHFGSRSEQAFSPKAALAFSAADNWTYKASVGRAVRMPTVSELYQGSISNNVIVNNDPNLKPEKSWTTEWTAERSLDEGKSILRATLFHERTSDALYSQVNTLVTPNITNIQNIGIIRTTGLELVYQASDVFWRGLDVMSSVTYTDSVILKNAANPVSVGKAQPRIPDWRANLVLSYRPNDKLSTSLGIRYSGRQYGALDNSDIHAFTYFGFSSFLVADVRVHYQLARQWSAAIGIDNLNNKKYWAFHPYTQRSVSAEIRFDY</sequence>
<evidence type="ECO:0000256" key="7">
    <source>
        <dbReference type="ARBA" id="ARBA00023065"/>
    </source>
</evidence>
<dbReference type="SUPFAM" id="SSF56935">
    <property type="entry name" value="Porins"/>
    <property type="match status" value="1"/>
</dbReference>
<dbReference type="GO" id="GO:0009279">
    <property type="term" value="C:cell outer membrane"/>
    <property type="evidence" value="ECO:0007669"/>
    <property type="project" value="UniProtKB-SubCell"/>
</dbReference>
<keyword evidence="6 14" id="KW-0732">Signal</keyword>
<dbReference type="PANTHER" id="PTHR30069">
    <property type="entry name" value="TONB-DEPENDENT OUTER MEMBRANE RECEPTOR"/>
    <property type="match status" value="1"/>
</dbReference>
<feature type="domain" description="TonB-dependent receptor-like beta-barrel" evidence="15">
    <location>
        <begin position="300"/>
        <end position="748"/>
    </location>
</feature>
<dbReference type="Pfam" id="PF00593">
    <property type="entry name" value="TonB_dep_Rec_b-barrel"/>
    <property type="match status" value="1"/>
</dbReference>
<keyword evidence="8 13" id="KW-0798">TonB box</keyword>
<dbReference type="InterPro" id="IPR000531">
    <property type="entry name" value="Beta-barrel_TonB"/>
</dbReference>
<evidence type="ECO:0000256" key="6">
    <source>
        <dbReference type="ARBA" id="ARBA00022729"/>
    </source>
</evidence>
<reference evidence="17 18" key="1">
    <citation type="submission" date="2020-06" db="EMBL/GenBank/DDBJ databases">
        <authorList>
            <person name="Qiu C."/>
            <person name="Liu Z."/>
        </authorList>
    </citation>
    <scope>NUCLEOTIDE SEQUENCE [LARGE SCALE GENOMIC DNA]</scope>
    <source>
        <strain evidence="17 18">EM 1</strain>
    </source>
</reference>
<dbReference type="InterPro" id="IPR036942">
    <property type="entry name" value="Beta-barrel_TonB_sf"/>
</dbReference>
<comment type="caution">
    <text evidence="17">The sequence shown here is derived from an EMBL/GenBank/DDBJ whole genome shotgun (WGS) entry which is preliminary data.</text>
</comment>
<dbReference type="Proteomes" id="UP000588051">
    <property type="component" value="Unassembled WGS sequence"/>
</dbReference>
<dbReference type="PROSITE" id="PS52016">
    <property type="entry name" value="TONB_DEPENDENT_REC_3"/>
    <property type="match status" value="1"/>
</dbReference>
<evidence type="ECO:0000256" key="13">
    <source>
        <dbReference type="RuleBase" id="RU003357"/>
    </source>
</evidence>
<evidence type="ECO:0000256" key="4">
    <source>
        <dbReference type="ARBA" id="ARBA00022452"/>
    </source>
</evidence>
<evidence type="ECO:0000313" key="17">
    <source>
        <dbReference type="EMBL" id="NVO77365.1"/>
    </source>
</evidence>
<dbReference type="GO" id="GO:0044718">
    <property type="term" value="P:siderophore transmembrane transport"/>
    <property type="evidence" value="ECO:0007669"/>
    <property type="project" value="TreeGrafter"/>
</dbReference>
<dbReference type="Pfam" id="PF07715">
    <property type="entry name" value="Plug"/>
    <property type="match status" value="1"/>
</dbReference>
<dbReference type="RefSeq" id="WP_176802639.1">
    <property type="nucleotide sequence ID" value="NZ_JABXYJ010000003.1"/>
</dbReference>
<dbReference type="CDD" id="cd01347">
    <property type="entry name" value="ligand_gated_channel"/>
    <property type="match status" value="1"/>
</dbReference>
<keyword evidence="18" id="KW-1185">Reference proteome</keyword>
<keyword evidence="9 12" id="KW-0472">Membrane</keyword>
<dbReference type="PANTHER" id="PTHR30069:SF53">
    <property type="entry name" value="COLICIN I RECEPTOR-RELATED"/>
    <property type="match status" value="1"/>
</dbReference>
<dbReference type="Gene3D" id="2.170.130.10">
    <property type="entry name" value="TonB-dependent receptor, plug domain"/>
    <property type="match status" value="1"/>
</dbReference>
<feature type="domain" description="TonB-dependent receptor plug" evidence="16">
    <location>
        <begin position="61"/>
        <end position="174"/>
    </location>
</feature>
<keyword evidence="5 12" id="KW-0812">Transmembrane</keyword>
<evidence type="ECO:0000256" key="2">
    <source>
        <dbReference type="ARBA" id="ARBA00009810"/>
    </source>
</evidence>
<evidence type="ECO:0000256" key="12">
    <source>
        <dbReference type="PROSITE-ProRule" id="PRU01360"/>
    </source>
</evidence>
<dbReference type="Gene3D" id="2.40.170.20">
    <property type="entry name" value="TonB-dependent receptor, beta-barrel domain"/>
    <property type="match status" value="1"/>
</dbReference>
<keyword evidence="10 17" id="KW-0675">Receptor</keyword>
<dbReference type="AlphaFoldDB" id="A0A850QIT4"/>
<evidence type="ECO:0000256" key="1">
    <source>
        <dbReference type="ARBA" id="ARBA00004571"/>
    </source>
</evidence>
<protein>
    <submittedName>
        <fullName evidence="17">TonB-dependent receptor</fullName>
    </submittedName>
</protein>
<organism evidence="17 18">
    <name type="scientific">Undibacterium oligocarboniphilum</name>
    <dbReference type="NCBI Taxonomy" id="666702"/>
    <lineage>
        <taxon>Bacteria</taxon>
        <taxon>Pseudomonadati</taxon>
        <taxon>Pseudomonadota</taxon>
        <taxon>Betaproteobacteria</taxon>
        <taxon>Burkholderiales</taxon>
        <taxon>Oxalobacteraceae</taxon>
        <taxon>Undibacterium</taxon>
    </lineage>
</organism>
<evidence type="ECO:0000256" key="9">
    <source>
        <dbReference type="ARBA" id="ARBA00023136"/>
    </source>
</evidence>
<keyword evidence="7" id="KW-0406">Ion transport</keyword>
<comment type="similarity">
    <text evidence="2 12 13">Belongs to the TonB-dependent receptor family.</text>
</comment>
<evidence type="ECO:0000256" key="8">
    <source>
        <dbReference type="ARBA" id="ARBA00023077"/>
    </source>
</evidence>
<dbReference type="EMBL" id="JABXYJ010000003">
    <property type="protein sequence ID" value="NVO77365.1"/>
    <property type="molecule type" value="Genomic_DNA"/>
</dbReference>
<name>A0A850QIT4_9BURK</name>
<evidence type="ECO:0000313" key="18">
    <source>
        <dbReference type="Proteomes" id="UP000588051"/>
    </source>
</evidence>
<gene>
    <name evidence="17" type="ORF">HV832_05920</name>
</gene>
<evidence type="ECO:0000259" key="16">
    <source>
        <dbReference type="Pfam" id="PF07715"/>
    </source>
</evidence>